<dbReference type="AlphaFoldDB" id="A0A934JPC6"/>
<feature type="domain" description="Serine aminopeptidase S33" evidence="1">
    <location>
        <begin position="50"/>
        <end position="312"/>
    </location>
</feature>
<dbReference type="PANTHER" id="PTHR11614">
    <property type="entry name" value="PHOSPHOLIPASE-RELATED"/>
    <property type="match status" value="1"/>
</dbReference>
<evidence type="ECO:0000259" key="1">
    <source>
        <dbReference type="Pfam" id="PF12146"/>
    </source>
</evidence>
<reference evidence="2" key="1">
    <citation type="submission" date="2020-12" db="EMBL/GenBank/DDBJ databases">
        <title>Marinomonas arctica sp. nov., a psychrotolerant bacterium isolated from the Arctic.</title>
        <authorList>
            <person name="Zhang Y."/>
        </authorList>
    </citation>
    <scope>NUCLEOTIDE SEQUENCE</scope>
    <source>
        <strain evidence="2">C1424</strain>
    </source>
</reference>
<gene>
    <name evidence="2" type="ORF">I8J31_06295</name>
</gene>
<dbReference type="InterPro" id="IPR022742">
    <property type="entry name" value="Hydrolase_4"/>
</dbReference>
<sequence length="334" mass="37819">MRKPIGQHWQQVTESEDLLGVDFRSRTFTFAGPKYPTDTTLIHHQGNPDKKQAILYIHGYTDYFFQAGLAEFFIKQGYRFYAIDLQGYGRSIRPSVRPNWCESIAQYGQDLNIALATMKKDGIDDVVILAHSTGGLIASTYLAQTQNITEKEQHYGKAFPTISRLILNSPFLALPLSPNAIRCLSWPIHTLVSLCPFCSLPANKPTVYAKTLHTSFAGEWDYRLDWKPSEGFPLSFHWLKQIITAQRYLAKQTITLPTLLCHSDNSTIGKEQVEEMRQGDGVLDIHSMQEAAEATFSQLTTASIPKGYHDLYLSPQPIRENYLAAIKDWLEKTA</sequence>
<evidence type="ECO:0000313" key="3">
    <source>
        <dbReference type="Proteomes" id="UP000628710"/>
    </source>
</evidence>
<dbReference type="Gene3D" id="3.40.50.1820">
    <property type="entry name" value="alpha/beta hydrolase"/>
    <property type="match status" value="1"/>
</dbReference>
<protein>
    <submittedName>
        <fullName evidence="2">Alpha/beta hydrolase</fullName>
    </submittedName>
</protein>
<keyword evidence="2" id="KW-0378">Hydrolase</keyword>
<dbReference type="InterPro" id="IPR051044">
    <property type="entry name" value="MAG_DAG_Lipase"/>
</dbReference>
<comment type="caution">
    <text evidence="2">The sequence shown here is derived from an EMBL/GenBank/DDBJ whole genome shotgun (WGS) entry which is preliminary data.</text>
</comment>
<dbReference type="Pfam" id="PF12146">
    <property type="entry name" value="Hydrolase_4"/>
    <property type="match status" value="1"/>
</dbReference>
<keyword evidence="3" id="KW-1185">Reference proteome</keyword>
<dbReference type="InterPro" id="IPR029058">
    <property type="entry name" value="AB_hydrolase_fold"/>
</dbReference>
<proteinExistence type="predicted"/>
<dbReference type="RefSeq" id="WP_199467419.1">
    <property type="nucleotide sequence ID" value="NZ_JAEMNX010000003.1"/>
</dbReference>
<dbReference type="SUPFAM" id="SSF53474">
    <property type="entry name" value="alpha/beta-Hydrolases"/>
    <property type="match status" value="1"/>
</dbReference>
<dbReference type="GO" id="GO:0016787">
    <property type="term" value="F:hydrolase activity"/>
    <property type="evidence" value="ECO:0007669"/>
    <property type="project" value="UniProtKB-KW"/>
</dbReference>
<accession>A0A934JPC6</accession>
<dbReference type="EMBL" id="JAEMNX010000003">
    <property type="protein sequence ID" value="MBJ7537288.1"/>
    <property type="molecule type" value="Genomic_DNA"/>
</dbReference>
<organism evidence="2 3">
    <name type="scientific">Marinomonas transparens</name>
    <dbReference type="NCBI Taxonomy" id="2795388"/>
    <lineage>
        <taxon>Bacteria</taxon>
        <taxon>Pseudomonadati</taxon>
        <taxon>Pseudomonadota</taxon>
        <taxon>Gammaproteobacteria</taxon>
        <taxon>Oceanospirillales</taxon>
        <taxon>Oceanospirillaceae</taxon>
        <taxon>Marinomonas</taxon>
    </lineage>
</organism>
<name>A0A934JPC6_9GAMM</name>
<dbReference type="Proteomes" id="UP000628710">
    <property type="component" value="Unassembled WGS sequence"/>
</dbReference>
<evidence type="ECO:0000313" key="2">
    <source>
        <dbReference type="EMBL" id="MBJ7537288.1"/>
    </source>
</evidence>